<gene>
    <name evidence="2" type="ORF">CEXT_680931</name>
</gene>
<reference evidence="2 3" key="1">
    <citation type="submission" date="2021-06" db="EMBL/GenBank/DDBJ databases">
        <title>Caerostris extrusa draft genome.</title>
        <authorList>
            <person name="Kono N."/>
            <person name="Arakawa K."/>
        </authorList>
    </citation>
    <scope>NUCLEOTIDE SEQUENCE [LARGE SCALE GENOMIC DNA]</scope>
</reference>
<comment type="caution">
    <text evidence="2">The sequence shown here is derived from an EMBL/GenBank/DDBJ whole genome shotgun (WGS) entry which is preliminary data.</text>
</comment>
<dbReference type="AlphaFoldDB" id="A0AAV4X5Z6"/>
<evidence type="ECO:0000313" key="2">
    <source>
        <dbReference type="EMBL" id="GIY89431.1"/>
    </source>
</evidence>
<sequence length="179" mass="20900">MASHAFIKKPLYSKRRASTWTRSSSRLPSLNHDHPLRHGDQEDDPYGLKNAYKEAGLKFLAKYDLSCILNRSIHIIGSSYTYHFDFFYCFNNYNIFIKWIGRLASQLFCPTSPSGFPLIRKGCLDHGLFCDHNLDSAEFSSHAHLLKFKKMLEFSRKDFQILLRVKKLEEQKMSDKLTN</sequence>
<keyword evidence="3" id="KW-1185">Reference proteome</keyword>
<feature type="compositionally biased region" description="Basic and acidic residues" evidence="1">
    <location>
        <begin position="31"/>
        <end position="40"/>
    </location>
</feature>
<dbReference type="EMBL" id="BPLR01017203">
    <property type="protein sequence ID" value="GIY89431.1"/>
    <property type="molecule type" value="Genomic_DNA"/>
</dbReference>
<dbReference type="Proteomes" id="UP001054945">
    <property type="component" value="Unassembled WGS sequence"/>
</dbReference>
<name>A0AAV4X5Z6_CAEEX</name>
<protein>
    <submittedName>
        <fullName evidence="2">Uncharacterized protein</fullName>
    </submittedName>
</protein>
<organism evidence="2 3">
    <name type="scientific">Caerostris extrusa</name>
    <name type="common">Bark spider</name>
    <name type="synonym">Caerostris bankana</name>
    <dbReference type="NCBI Taxonomy" id="172846"/>
    <lineage>
        <taxon>Eukaryota</taxon>
        <taxon>Metazoa</taxon>
        <taxon>Ecdysozoa</taxon>
        <taxon>Arthropoda</taxon>
        <taxon>Chelicerata</taxon>
        <taxon>Arachnida</taxon>
        <taxon>Araneae</taxon>
        <taxon>Araneomorphae</taxon>
        <taxon>Entelegynae</taxon>
        <taxon>Araneoidea</taxon>
        <taxon>Araneidae</taxon>
        <taxon>Caerostris</taxon>
    </lineage>
</organism>
<proteinExistence type="predicted"/>
<feature type="region of interest" description="Disordered" evidence="1">
    <location>
        <begin position="23"/>
        <end position="43"/>
    </location>
</feature>
<evidence type="ECO:0000313" key="3">
    <source>
        <dbReference type="Proteomes" id="UP001054945"/>
    </source>
</evidence>
<evidence type="ECO:0000256" key="1">
    <source>
        <dbReference type="SAM" id="MobiDB-lite"/>
    </source>
</evidence>
<accession>A0AAV4X5Z6</accession>